<dbReference type="GO" id="GO:0008713">
    <property type="term" value="F:ADP-heptose-lipopolysaccharide heptosyltransferase activity"/>
    <property type="evidence" value="ECO:0007669"/>
    <property type="project" value="TreeGrafter"/>
</dbReference>
<dbReference type="PANTHER" id="PTHR30160:SF19">
    <property type="entry name" value="LIPOPOLYSACCHARIDE HEPTOSYLTRANSFERASE 1"/>
    <property type="match status" value="1"/>
</dbReference>
<proteinExistence type="predicted"/>
<dbReference type="SUPFAM" id="SSF53756">
    <property type="entry name" value="UDP-Glycosyltransferase/glycogen phosphorylase"/>
    <property type="match status" value="1"/>
</dbReference>
<keyword evidence="5" id="KW-1185">Reference proteome</keyword>
<evidence type="ECO:0000313" key="5">
    <source>
        <dbReference type="Proteomes" id="UP001156870"/>
    </source>
</evidence>
<dbReference type="CDD" id="cd03789">
    <property type="entry name" value="GT9_LPS_heptosyltransferase"/>
    <property type="match status" value="1"/>
</dbReference>
<dbReference type="Pfam" id="PF01075">
    <property type="entry name" value="Glyco_transf_9"/>
    <property type="match status" value="1"/>
</dbReference>
<dbReference type="PANTHER" id="PTHR30160">
    <property type="entry name" value="TETRAACYLDISACCHARIDE 4'-KINASE-RELATED"/>
    <property type="match status" value="1"/>
</dbReference>
<feature type="region of interest" description="Disordered" evidence="3">
    <location>
        <begin position="315"/>
        <end position="369"/>
    </location>
</feature>
<evidence type="ECO:0000313" key="4">
    <source>
        <dbReference type="EMBL" id="GLS25773.1"/>
    </source>
</evidence>
<dbReference type="AlphaFoldDB" id="A0AA37WLM4"/>
<dbReference type="EMBL" id="BSPD01000035">
    <property type="protein sequence ID" value="GLS25773.1"/>
    <property type="molecule type" value="Genomic_DNA"/>
</dbReference>
<sequence length="369" mass="40969">MLPAFTDAQRAMAPLKIDCVVEERFQEIPAWHSAVDRVLPVSREAWHRHPLRALTSRPWQQLRLQLKKHHYDWVLDLDGSLASVWLSRCLNTASVGFEQQREDGPKLSRLLYRSRFAGDENRHWAEQVRDLFAYAMKYTRPVLATSKSPACPDSSCILQAHQFCHQPGQSNDIVLLCCSRYAGRVYPAEQARALIESLIESGFRIRMAWRDVKSREYARAVAKGLEQVDVLPKLKLSGITAVLAEARGVITVDNGLSHLGAAVNVPMVTLLNQDSDLRYVAYGGKQAVLNSGDEPLSSLLPSQVIQALNTLLSAHGSQGDGSQGDGFQEHVSKEYGSQEHGPQEVKPIKKPALSPRVQLSPPVLAVEDA</sequence>
<reference evidence="4 5" key="1">
    <citation type="journal article" date="2014" name="Int. J. Syst. Evol. Microbiol.">
        <title>Complete genome sequence of Corynebacterium casei LMG S-19264T (=DSM 44701T), isolated from a smear-ripened cheese.</title>
        <authorList>
            <consortium name="US DOE Joint Genome Institute (JGI-PGF)"/>
            <person name="Walter F."/>
            <person name="Albersmeier A."/>
            <person name="Kalinowski J."/>
            <person name="Ruckert C."/>
        </authorList>
    </citation>
    <scope>NUCLEOTIDE SEQUENCE [LARGE SCALE GENOMIC DNA]</scope>
    <source>
        <strain evidence="4 5">NBRC 110095</strain>
    </source>
</reference>
<gene>
    <name evidence="4" type="primary">waaC</name>
    <name evidence="4" type="ORF">GCM10007877_14870</name>
</gene>
<protein>
    <submittedName>
        <fullName evidence="4">Heptosyltransferase I</fullName>
    </submittedName>
</protein>
<dbReference type="Proteomes" id="UP001156870">
    <property type="component" value="Unassembled WGS sequence"/>
</dbReference>
<evidence type="ECO:0000256" key="2">
    <source>
        <dbReference type="ARBA" id="ARBA00022679"/>
    </source>
</evidence>
<dbReference type="InterPro" id="IPR051199">
    <property type="entry name" value="LPS_LOS_Heptosyltrfase"/>
</dbReference>
<organism evidence="4 5">
    <name type="scientific">Marinibactrum halimedae</name>
    <dbReference type="NCBI Taxonomy" id="1444977"/>
    <lineage>
        <taxon>Bacteria</taxon>
        <taxon>Pseudomonadati</taxon>
        <taxon>Pseudomonadota</taxon>
        <taxon>Gammaproteobacteria</taxon>
        <taxon>Cellvibrionales</taxon>
        <taxon>Cellvibrionaceae</taxon>
        <taxon>Marinibactrum</taxon>
    </lineage>
</organism>
<evidence type="ECO:0000256" key="3">
    <source>
        <dbReference type="SAM" id="MobiDB-lite"/>
    </source>
</evidence>
<name>A0AA37WLM4_9GAMM</name>
<keyword evidence="2" id="KW-0808">Transferase</keyword>
<feature type="compositionally biased region" description="Basic and acidic residues" evidence="3">
    <location>
        <begin position="327"/>
        <end position="347"/>
    </location>
</feature>
<keyword evidence="1" id="KW-0328">Glycosyltransferase</keyword>
<dbReference type="GO" id="GO:0005829">
    <property type="term" value="C:cytosol"/>
    <property type="evidence" value="ECO:0007669"/>
    <property type="project" value="TreeGrafter"/>
</dbReference>
<comment type="caution">
    <text evidence="4">The sequence shown here is derived from an EMBL/GenBank/DDBJ whole genome shotgun (WGS) entry which is preliminary data.</text>
</comment>
<dbReference type="Gene3D" id="3.40.50.2000">
    <property type="entry name" value="Glycogen Phosphorylase B"/>
    <property type="match status" value="2"/>
</dbReference>
<accession>A0AA37WLM4</accession>
<dbReference type="GO" id="GO:0009244">
    <property type="term" value="P:lipopolysaccharide core region biosynthetic process"/>
    <property type="evidence" value="ECO:0007669"/>
    <property type="project" value="TreeGrafter"/>
</dbReference>
<evidence type="ECO:0000256" key="1">
    <source>
        <dbReference type="ARBA" id="ARBA00022676"/>
    </source>
</evidence>
<dbReference type="InterPro" id="IPR002201">
    <property type="entry name" value="Glyco_trans_9"/>
</dbReference>